<reference evidence="5" key="1">
    <citation type="submission" date="2020-05" db="EMBL/GenBank/DDBJ databases">
        <title>WGS assembly of Panicum virgatum.</title>
        <authorList>
            <person name="Lovell J.T."/>
            <person name="Jenkins J."/>
            <person name="Shu S."/>
            <person name="Juenger T.E."/>
            <person name="Schmutz J."/>
        </authorList>
    </citation>
    <scope>NUCLEOTIDE SEQUENCE</scope>
    <source>
        <strain evidence="5">AP13</strain>
    </source>
</reference>
<dbReference type="Gene3D" id="3.40.630.30">
    <property type="match status" value="1"/>
</dbReference>
<dbReference type="Proteomes" id="UP000823388">
    <property type="component" value="Chromosome 3N"/>
</dbReference>
<dbReference type="CDD" id="cd04301">
    <property type="entry name" value="NAT_SF"/>
    <property type="match status" value="1"/>
</dbReference>
<evidence type="ECO:0000256" key="1">
    <source>
        <dbReference type="ARBA" id="ARBA00004123"/>
    </source>
</evidence>
<dbReference type="Pfam" id="PF00583">
    <property type="entry name" value="Acetyltransf_1"/>
    <property type="match status" value="1"/>
</dbReference>
<dbReference type="InterPro" id="IPR051579">
    <property type="entry name" value="DDR_Transcriptional_Reg"/>
</dbReference>
<evidence type="ECO:0000259" key="4">
    <source>
        <dbReference type="PROSITE" id="PS50172"/>
    </source>
</evidence>
<proteinExistence type="predicted"/>
<evidence type="ECO:0000313" key="5">
    <source>
        <dbReference type="EMBL" id="KAG2619642.1"/>
    </source>
</evidence>
<dbReference type="GO" id="GO:0016747">
    <property type="term" value="F:acyltransferase activity, transferring groups other than amino-acyl groups"/>
    <property type="evidence" value="ECO:0007669"/>
    <property type="project" value="InterPro"/>
</dbReference>
<feature type="domain" description="BRCT" evidence="4">
    <location>
        <begin position="501"/>
        <end position="585"/>
    </location>
</feature>
<evidence type="ECO:0000256" key="2">
    <source>
        <dbReference type="ARBA" id="ARBA00022763"/>
    </source>
</evidence>
<dbReference type="GO" id="GO:0006974">
    <property type="term" value="P:DNA damage response"/>
    <property type="evidence" value="ECO:0007669"/>
    <property type="project" value="UniProtKB-KW"/>
</dbReference>
<keyword evidence="6" id="KW-1185">Reference proteome</keyword>
<dbReference type="InterPro" id="IPR036420">
    <property type="entry name" value="BRCT_dom_sf"/>
</dbReference>
<protein>
    <recommendedName>
        <fullName evidence="4">BRCT domain-containing protein</fullName>
    </recommendedName>
</protein>
<keyword evidence="2" id="KW-0227">DNA damage</keyword>
<dbReference type="Pfam" id="PF16770">
    <property type="entry name" value="RTT107_BRCT_5"/>
    <property type="match status" value="1"/>
</dbReference>
<dbReference type="PROSITE" id="PS50172">
    <property type="entry name" value="BRCT"/>
    <property type="match status" value="2"/>
</dbReference>
<evidence type="ECO:0000256" key="3">
    <source>
        <dbReference type="ARBA" id="ARBA00023242"/>
    </source>
</evidence>
<dbReference type="Gene3D" id="3.40.50.10190">
    <property type="entry name" value="BRCT domain"/>
    <property type="match status" value="2"/>
</dbReference>
<evidence type="ECO:0000313" key="6">
    <source>
        <dbReference type="Proteomes" id="UP000823388"/>
    </source>
</evidence>
<organism evidence="5 6">
    <name type="scientific">Panicum virgatum</name>
    <name type="common">Blackwell switchgrass</name>
    <dbReference type="NCBI Taxonomy" id="38727"/>
    <lineage>
        <taxon>Eukaryota</taxon>
        <taxon>Viridiplantae</taxon>
        <taxon>Streptophyta</taxon>
        <taxon>Embryophyta</taxon>
        <taxon>Tracheophyta</taxon>
        <taxon>Spermatophyta</taxon>
        <taxon>Magnoliopsida</taxon>
        <taxon>Liliopsida</taxon>
        <taxon>Poales</taxon>
        <taxon>Poaceae</taxon>
        <taxon>PACMAD clade</taxon>
        <taxon>Panicoideae</taxon>
        <taxon>Panicodae</taxon>
        <taxon>Paniceae</taxon>
        <taxon>Panicinae</taxon>
        <taxon>Panicum</taxon>
        <taxon>Panicum sect. Hiantes</taxon>
    </lineage>
</organism>
<keyword evidence="3" id="KW-0539">Nucleus</keyword>
<dbReference type="OrthoDB" id="342264at2759"/>
<gene>
    <name evidence="5" type="ORF">PVAP13_3NG119700</name>
</gene>
<dbReference type="PANTHER" id="PTHR23196">
    <property type="entry name" value="PAX TRANSCRIPTION ACTIVATION DOMAIN INTERACTING PROTEIN"/>
    <property type="match status" value="1"/>
</dbReference>
<feature type="domain" description="BRCT" evidence="4">
    <location>
        <begin position="398"/>
        <end position="478"/>
    </location>
</feature>
<comment type="caution">
    <text evidence="5">The sequence shown here is derived from an EMBL/GenBank/DDBJ whole genome shotgun (WGS) entry which is preliminary data.</text>
</comment>
<dbReference type="CDD" id="cd18432">
    <property type="entry name" value="BRCT_PAXIP1_rpt6_like"/>
    <property type="match status" value="1"/>
</dbReference>
<accession>A0A8T0U4T0</accession>
<dbReference type="AlphaFoldDB" id="A0A8T0U4T0"/>
<dbReference type="InterPro" id="IPR001357">
    <property type="entry name" value="BRCT_dom"/>
</dbReference>
<dbReference type="EMBL" id="CM029042">
    <property type="protein sequence ID" value="KAG2619642.1"/>
    <property type="molecule type" value="Genomic_DNA"/>
</dbReference>
<comment type="subcellular location">
    <subcellularLocation>
        <location evidence="1">Nucleus</location>
    </subcellularLocation>
</comment>
<dbReference type="SUPFAM" id="SSF52113">
    <property type="entry name" value="BRCT domain"/>
    <property type="match status" value="2"/>
</dbReference>
<dbReference type="InterPro" id="IPR000182">
    <property type="entry name" value="GNAT_dom"/>
</dbReference>
<dbReference type="InterPro" id="IPR016181">
    <property type="entry name" value="Acyl_CoA_acyltransferase"/>
</dbReference>
<dbReference type="PANTHER" id="PTHR23196:SF8">
    <property type="entry name" value="N-ACETYLTRANSFERASE"/>
    <property type="match status" value="1"/>
</dbReference>
<dbReference type="SUPFAM" id="SSF55729">
    <property type="entry name" value="Acyl-CoA N-acyltransferases (Nat)"/>
    <property type="match status" value="1"/>
</dbReference>
<dbReference type="GO" id="GO:0005634">
    <property type="term" value="C:nucleus"/>
    <property type="evidence" value="ECO:0007669"/>
    <property type="project" value="UniProtKB-SubCell"/>
</dbReference>
<name>A0A8T0U4T0_PANVG</name>
<dbReference type="SMART" id="SM00292">
    <property type="entry name" value="BRCT"/>
    <property type="match status" value="2"/>
</dbReference>
<sequence>MGRPRKTKAEPEPAPAISIGNCKVEIHGSGLRCEPTEHGLTISGPRGAKVVVSVSGDQKSASGGVGERSQFILLNPSDADSQTKSLLQEVLTLYKEELPSMSYAADTGRKSGFLEKCTTNGKYKTLILMSSPAAKHEGVIAAVSYQIVPADTQYAEIPLAIVRSSHQRAGIGHLLYKELSQRLQNVGVTSIFCWADKVSEGFWLKQSFVSVGEVDTRGKIRKIPVRAGIKRALCFPGGSTLMVAHLKKGLPILETCDKSQTSPLVLDSISPDDTDVPLCENMVLKTYKRCDVRKSAKVARNDACNNCNESSLPEKEPKKRIYEMSSSSLKSKRIRCSNDGDNCQDINQNDAPDNYLCSSPGNSVLIPKEHRAPSMGVHFENKMSGDEKAVIHSNGSPTIMLMNIADEQKKARLIKVVETLGGFVTCEGHSCTHIVTGKARRTMNFCVALSSGAWIVSPNWLKESFRQGHFVGEAQYFLEDEEYRMQYKSEVRDAVMRAKGRPNSLFSGYTFCLSKYIQPSIDVLSSIIKSTGGKIIKKLSELEASSQAIFLVCEEETELALVAAKRGIKTFSSDWFMSCVMKQELDLEAPQFTVSL</sequence>
<dbReference type="Pfam" id="PF16589">
    <property type="entry name" value="BRCT_2"/>
    <property type="match status" value="1"/>
</dbReference>